<reference evidence="3 4" key="1">
    <citation type="submission" date="2020-08" db="EMBL/GenBank/DDBJ databases">
        <title>Genomic Encyclopedia of Type Strains, Phase IV (KMG-V): Genome sequencing to study the core and pangenomes of soil and plant-associated prokaryotes.</title>
        <authorList>
            <person name="Whitman W."/>
        </authorList>
    </citation>
    <scope>NUCLEOTIDE SEQUENCE [LARGE SCALE GENOMIC DNA]</scope>
    <source>
        <strain evidence="3 4">SEMIA 4084</strain>
    </source>
</reference>
<evidence type="ECO:0008006" key="5">
    <source>
        <dbReference type="Google" id="ProtNLM"/>
    </source>
</evidence>
<dbReference type="EMBL" id="JACHBK010000008">
    <property type="protein sequence ID" value="MBB5537150.1"/>
    <property type="molecule type" value="Genomic_DNA"/>
</dbReference>
<comment type="caution">
    <text evidence="3">The sequence shown here is derived from an EMBL/GenBank/DDBJ whole genome shotgun (WGS) entry which is preliminary data.</text>
</comment>
<feature type="compositionally biased region" description="Basic residues" evidence="2">
    <location>
        <begin position="24"/>
        <end position="35"/>
    </location>
</feature>
<evidence type="ECO:0000256" key="2">
    <source>
        <dbReference type="SAM" id="MobiDB-lite"/>
    </source>
</evidence>
<gene>
    <name evidence="3" type="ORF">GGD55_003865</name>
</gene>
<name>A0A7W8UFE1_9HYPH</name>
<dbReference type="AlphaFoldDB" id="A0A7W8UFE1"/>
<feature type="compositionally biased region" description="Basic and acidic residues" evidence="2">
    <location>
        <begin position="59"/>
        <end position="89"/>
    </location>
</feature>
<evidence type="ECO:0000313" key="3">
    <source>
        <dbReference type="EMBL" id="MBB5537150.1"/>
    </source>
</evidence>
<evidence type="ECO:0000256" key="1">
    <source>
        <dbReference type="SAM" id="Coils"/>
    </source>
</evidence>
<organism evidence="3 4">
    <name type="scientific">Rhizobium giardinii</name>
    <dbReference type="NCBI Taxonomy" id="56731"/>
    <lineage>
        <taxon>Bacteria</taxon>
        <taxon>Pseudomonadati</taxon>
        <taxon>Pseudomonadota</taxon>
        <taxon>Alphaproteobacteria</taxon>
        <taxon>Hyphomicrobiales</taxon>
        <taxon>Rhizobiaceae</taxon>
        <taxon>Rhizobium/Agrobacterium group</taxon>
        <taxon>Rhizobium</taxon>
    </lineage>
</organism>
<feature type="coiled-coil region" evidence="1">
    <location>
        <begin position="106"/>
        <end position="136"/>
    </location>
</feature>
<protein>
    <recommendedName>
        <fullName evidence="5">SyrB-like regulator</fullName>
    </recommendedName>
</protein>
<dbReference type="Proteomes" id="UP000585507">
    <property type="component" value="Unassembled WGS sequence"/>
</dbReference>
<keyword evidence="1" id="KW-0175">Coiled coil</keyword>
<dbReference type="RefSeq" id="WP_018329363.1">
    <property type="nucleotide sequence ID" value="NZ_JACHBK010000008.1"/>
</dbReference>
<evidence type="ECO:0000313" key="4">
    <source>
        <dbReference type="Proteomes" id="UP000585507"/>
    </source>
</evidence>
<keyword evidence="4" id="KW-1185">Reference proteome</keyword>
<accession>A0A7W8UFE1</accession>
<sequence length="145" mass="15906">MAGENNTGLITEGAETDTTAKMPAPKKQRAPRRQKAVAEKAAGSLATTATFPKTRRKRGEQAAEAKVKAKEAQVTDKSAKNDAIKDVGRKRTPKQTEQTAKAPFPAVNEMAELIQLEEENKRLRKALANKLRTENADLRKRLGLD</sequence>
<proteinExistence type="predicted"/>
<feature type="region of interest" description="Disordered" evidence="2">
    <location>
        <begin position="1"/>
        <end position="100"/>
    </location>
</feature>